<dbReference type="AlphaFoldDB" id="A0A329SY94"/>
<keyword evidence="2" id="KW-1185">Reference proteome</keyword>
<dbReference type="PANTHER" id="PTHR40866:SF1">
    <property type="entry name" value="BED-TYPE DOMAIN-CONTAINING PROTEIN"/>
    <property type="match status" value="1"/>
</dbReference>
<dbReference type="SUPFAM" id="SSF53098">
    <property type="entry name" value="Ribonuclease H-like"/>
    <property type="match status" value="1"/>
</dbReference>
<proteinExistence type="predicted"/>
<dbReference type="Proteomes" id="UP000251314">
    <property type="component" value="Unassembled WGS sequence"/>
</dbReference>
<organism evidence="1 2">
    <name type="scientific">Phytophthora cactorum</name>
    <dbReference type="NCBI Taxonomy" id="29920"/>
    <lineage>
        <taxon>Eukaryota</taxon>
        <taxon>Sar</taxon>
        <taxon>Stramenopiles</taxon>
        <taxon>Oomycota</taxon>
        <taxon>Peronosporomycetes</taxon>
        <taxon>Peronosporales</taxon>
        <taxon>Peronosporaceae</taxon>
        <taxon>Phytophthora</taxon>
    </lineage>
</organism>
<dbReference type="OrthoDB" id="118864at2759"/>
<evidence type="ECO:0000313" key="2">
    <source>
        <dbReference type="Proteomes" id="UP000251314"/>
    </source>
</evidence>
<sequence length="194" mass="21605">MHYIAKVVGVNLEVIVGICFGIMFDGWSNCSMHYVAVFGVFEADGVFHIQLLAVSPLQDGPQGADAHTKLFDGVLDVYNKKLDMVAFVIGDNCSTNQSIATKLGVPLVGCASHRFKLAVNRYISEYESLLTKVNNLMPKLCQVNNFAVLAKSTDLHPIKRNTTRWSSSFEILQRVHRIRHLIETVEVVEELVPT</sequence>
<reference evidence="1 2" key="1">
    <citation type="submission" date="2018-01" db="EMBL/GenBank/DDBJ databases">
        <title>Draft genome of the strawberry crown rot pathogen Phytophthora cactorum.</title>
        <authorList>
            <person name="Armitage A.D."/>
            <person name="Lysoe E."/>
            <person name="Nellist C.F."/>
            <person name="Harrison R.J."/>
            <person name="Brurberg M.B."/>
        </authorList>
    </citation>
    <scope>NUCLEOTIDE SEQUENCE [LARGE SCALE GENOMIC DNA]</scope>
    <source>
        <strain evidence="1 2">10300</strain>
    </source>
</reference>
<dbReference type="VEuPathDB" id="FungiDB:PC110_g2206"/>
<dbReference type="PANTHER" id="PTHR40866">
    <property type="entry name" value="BED-TYPE DOMAIN-CONTAINING PROTEIN"/>
    <property type="match status" value="1"/>
</dbReference>
<gene>
    <name evidence="1" type="ORF">PC110_g2206</name>
</gene>
<evidence type="ECO:0000313" key="1">
    <source>
        <dbReference type="EMBL" id="RAW41555.1"/>
    </source>
</evidence>
<dbReference type="InterPro" id="IPR012337">
    <property type="entry name" value="RNaseH-like_sf"/>
</dbReference>
<protein>
    <submittedName>
        <fullName evidence="1">Uncharacterized protein</fullName>
    </submittedName>
</protein>
<comment type="caution">
    <text evidence="1">The sequence shown here is derived from an EMBL/GenBank/DDBJ whole genome shotgun (WGS) entry which is preliminary data.</text>
</comment>
<accession>A0A329SY94</accession>
<dbReference type="EMBL" id="MJFZ01000028">
    <property type="protein sequence ID" value="RAW41555.1"/>
    <property type="molecule type" value="Genomic_DNA"/>
</dbReference>
<name>A0A329SY94_9STRA</name>